<dbReference type="GO" id="GO:0003743">
    <property type="term" value="F:translation initiation factor activity"/>
    <property type="evidence" value="ECO:0007669"/>
    <property type="project" value="UniProtKB-UniRule"/>
</dbReference>
<dbReference type="InterPro" id="IPR013979">
    <property type="entry name" value="TIF_beta_prop-like"/>
</dbReference>
<comment type="caution">
    <text evidence="9">The sequence shown here is derived from an EMBL/GenBank/DDBJ whole genome shotgun (WGS) entry which is preliminary data.</text>
</comment>
<keyword evidence="4 6" id="KW-0694">RNA-binding</keyword>
<protein>
    <recommendedName>
        <fullName evidence="6 7">Eukaryotic translation initiation factor 3 subunit B</fullName>
        <shortName evidence="6 7">eIF3b</shortName>
    </recommendedName>
    <alternativeName>
        <fullName evidence="6">eIF-3-eta</fullName>
    </alternativeName>
    <alternativeName>
        <fullName evidence="6">eIF3 p110</fullName>
    </alternativeName>
</protein>
<organism evidence="9 10">
    <name type="scientific">Hibiscus syriacus</name>
    <name type="common">Rose of Sharon</name>
    <dbReference type="NCBI Taxonomy" id="106335"/>
    <lineage>
        <taxon>Eukaryota</taxon>
        <taxon>Viridiplantae</taxon>
        <taxon>Streptophyta</taxon>
        <taxon>Embryophyta</taxon>
        <taxon>Tracheophyta</taxon>
        <taxon>Spermatophyta</taxon>
        <taxon>Magnoliopsida</taxon>
        <taxon>eudicotyledons</taxon>
        <taxon>Gunneridae</taxon>
        <taxon>Pentapetalae</taxon>
        <taxon>rosids</taxon>
        <taxon>malvids</taxon>
        <taxon>Malvales</taxon>
        <taxon>Malvaceae</taxon>
        <taxon>Malvoideae</taxon>
        <taxon>Hibiscus</taxon>
    </lineage>
</organism>
<dbReference type="PIRSF" id="PIRSF036424">
    <property type="entry name" value="eIF3b"/>
    <property type="match status" value="1"/>
</dbReference>
<dbReference type="Gene3D" id="3.90.770.10">
    <property type="entry name" value="3-hydroxy-3-methylglutaryl-coenzyme A Reductase, Chain A, domain 2"/>
    <property type="match status" value="1"/>
</dbReference>
<dbReference type="InterPro" id="IPR023074">
    <property type="entry name" value="HMG_CoA_Rdtase_cat_sf"/>
</dbReference>
<dbReference type="GO" id="GO:0004420">
    <property type="term" value="F:hydroxymethylglutaryl-CoA reductase (NADPH) activity"/>
    <property type="evidence" value="ECO:0007669"/>
    <property type="project" value="InterPro"/>
</dbReference>
<evidence type="ECO:0000256" key="2">
    <source>
        <dbReference type="ARBA" id="ARBA00022490"/>
    </source>
</evidence>
<dbReference type="GO" id="GO:0033290">
    <property type="term" value="C:eukaryotic 48S preinitiation complex"/>
    <property type="evidence" value="ECO:0007669"/>
    <property type="project" value="UniProtKB-UniRule"/>
</dbReference>
<proteinExistence type="inferred from homology"/>
<dbReference type="Pfam" id="PF00076">
    <property type="entry name" value="RRM_1"/>
    <property type="match status" value="1"/>
</dbReference>
<dbReference type="PRINTS" id="PR00071">
    <property type="entry name" value="HMGCOARDTASE"/>
</dbReference>
<dbReference type="Proteomes" id="UP000436088">
    <property type="component" value="Unassembled WGS sequence"/>
</dbReference>
<name>A0A6A2X1M4_HIBSY</name>
<dbReference type="GO" id="GO:0016282">
    <property type="term" value="C:eukaryotic 43S preinitiation complex"/>
    <property type="evidence" value="ECO:0007669"/>
    <property type="project" value="UniProtKB-UniRule"/>
</dbReference>
<evidence type="ECO:0000256" key="7">
    <source>
        <dbReference type="PIRNR" id="PIRNR036424"/>
    </source>
</evidence>
<dbReference type="SUPFAM" id="SSF54928">
    <property type="entry name" value="RNA-binding domain, RBD"/>
    <property type="match status" value="1"/>
</dbReference>
<dbReference type="HAMAP" id="MF_03001">
    <property type="entry name" value="eIF3b"/>
    <property type="match status" value="1"/>
</dbReference>
<evidence type="ECO:0000256" key="6">
    <source>
        <dbReference type="HAMAP-Rule" id="MF_03001"/>
    </source>
</evidence>
<dbReference type="PROSITE" id="PS50102">
    <property type="entry name" value="RRM"/>
    <property type="match status" value="1"/>
</dbReference>
<sequence length="864" mass="99127">MAAEVKLMNEIEATAAQMDIDMNIDFSSIQLPPGENFGIISDDEDVYHDDQLELDSGFGNVIVVDNLPVVPREKFEKLEGVLRKIYSQIGVIKEDGLWMPVDPETKKTLGYCFIEYNTPQEAELAKEKTHGYKLDRAHIFAVNMFDDFDKYMKVPDEWAPPEIKPYTPGENLQKWLADEKARDQFVIRAGTDTEVLWNDARQSKTELVYKRTYWTESFVQWSPMGTYLATVHRQGAAVWGGANTFNRLMRYAHPQVKLIDFSPGEKFLVTYSSHEPSNPRDANRVVINIFDVRTGKVMRDFKGSADEFAIGGAGGVAGVSWPIFRWGGGKEDKYFAKLGKNMISVYETETFSLIDKKSLKVENVVDFSWSPTDPIIALFVPELGGGNQPARVSLVQIPGKEELRQKNLFSISDCKMYWQSNGEYLAVKADRYTKTKKSTYTGFELFRIRERDIPIEVLELDNKNDKIIAFAWEPKGHRFAVIHGDNPRPDISFYTMRSTHNLGRVSKLTTLKGKQANALFWSPGGRFIVLAGLKGFNGQLEFFNVDELETMATAEHFMATDVEWDPTGRYVATSVTSVHEMENGFNIWSFNGKLLYRILKDHFFQFLWRPRPPSFLTPEKEEEIAKNLKKYSKKYEAEDQDVSMLLSEQDREKRRMLKEEWEKWVEVWRRAHEEEQLERQKLRDGEASGEEEEYEAKEVEVEEVLDVSEESLLEIFVREFWVMTFMFEWVGEHWTELSTLAVQKLFDEKPLTDLTEEDEEIIKSVVAGTIPSYSLESELGDCKRAVAIRRESLQRLMGKSLSGLPLEGFDYKSILGFHCEMPIEYVQISEGIVGLLLLNGGEFSVPMATTEGCLVASTNRESLF</sequence>
<dbReference type="SUPFAM" id="SSF82171">
    <property type="entry name" value="DPP6 N-terminal domain-like"/>
    <property type="match status" value="1"/>
</dbReference>
<evidence type="ECO:0000313" key="10">
    <source>
        <dbReference type="Proteomes" id="UP000436088"/>
    </source>
</evidence>
<keyword evidence="10" id="KW-1185">Reference proteome</keyword>
<dbReference type="GO" id="GO:0015936">
    <property type="term" value="P:coenzyme A metabolic process"/>
    <property type="evidence" value="ECO:0007669"/>
    <property type="project" value="InterPro"/>
</dbReference>
<dbReference type="GO" id="GO:0005852">
    <property type="term" value="C:eukaryotic translation initiation factor 3 complex"/>
    <property type="evidence" value="ECO:0007669"/>
    <property type="project" value="UniProtKB-UniRule"/>
</dbReference>
<dbReference type="PANTHER" id="PTHR14068:SF0">
    <property type="entry name" value="EUKARYOTIC TRANSLATION INITIATION FACTOR 3 SUBUNIT B"/>
    <property type="match status" value="1"/>
</dbReference>
<dbReference type="EMBL" id="VEPZ02001555">
    <property type="protein sequence ID" value="KAE8668378.1"/>
    <property type="molecule type" value="Genomic_DNA"/>
</dbReference>
<accession>A0A6A2X1M4</accession>
<dbReference type="FunFam" id="2.130.10.10:FF:000260">
    <property type="entry name" value="Eukaryotic translation initiation factor 3 subunit B"/>
    <property type="match status" value="1"/>
</dbReference>
<evidence type="ECO:0000259" key="8">
    <source>
        <dbReference type="PROSITE" id="PS50102"/>
    </source>
</evidence>
<dbReference type="FunFam" id="3.30.70.330:FF:000235">
    <property type="entry name" value="Eukaryotic translation initiation factor 3 subunit B"/>
    <property type="match status" value="1"/>
</dbReference>
<dbReference type="InterPro" id="IPR002202">
    <property type="entry name" value="HMG_CoA_Rdtase"/>
</dbReference>
<evidence type="ECO:0000256" key="4">
    <source>
        <dbReference type="ARBA" id="ARBA00022884"/>
    </source>
</evidence>
<keyword evidence="2 6" id="KW-0963">Cytoplasm</keyword>
<dbReference type="Pfam" id="PF00368">
    <property type="entry name" value="HMG-CoA_red"/>
    <property type="match status" value="1"/>
</dbReference>
<dbReference type="InterPro" id="IPR000504">
    <property type="entry name" value="RRM_dom"/>
</dbReference>
<dbReference type="InterPro" id="IPR015943">
    <property type="entry name" value="WD40/YVTN_repeat-like_dom_sf"/>
</dbReference>
<dbReference type="GO" id="GO:0003723">
    <property type="term" value="F:RNA binding"/>
    <property type="evidence" value="ECO:0007669"/>
    <property type="project" value="UniProtKB-UniRule"/>
</dbReference>
<dbReference type="PANTHER" id="PTHR14068">
    <property type="entry name" value="EUKARYOTIC TRANSLATION INITIATION FACTOR 3 EIF3 -RELATED"/>
    <property type="match status" value="1"/>
</dbReference>
<dbReference type="InterPro" id="IPR023282">
    <property type="entry name" value="HMG_CoA_Rdtase_N"/>
</dbReference>
<dbReference type="InterPro" id="IPR012677">
    <property type="entry name" value="Nucleotide-bd_a/b_plait_sf"/>
</dbReference>
<dbReference type="GO" id="GO:0031369">
    <property type="term" value="F:translation initiation factor binding"/>
    <property type="evidence" value="ECO:0007669"/>
    <property type="project" value="InterPro"/>
</dbReference>
<evidence type="ECO:0000256" key="1">
    <source>
        <dbReference type="ARBA" id="ARBA00004496"/>
    </source>
</evidence>
<dbReference type="Gene3D" id="1.10.3270.10">
    <property type="entry name" value="HMGR, N-terminal domain"/>
    <property type="match status" value="1"/>
</dbReference>
<comment type="subunit">
    <text evidence="6 7">Component of the eukaryotic translation initiation factor 3 (eIF-3) complex.</text>
</comment>
<keyword evidence="5 6" id="KW-0648">Protein biosynthesis</keyword>
<keyword evidence="3 6" id="KW-0396">Initiation factor</keyword>
<dbReference type="InterPro" id="IPR009029">
    <property type="entry name" value="HMG_CoA_Rdtase_sub-bd_dom_sf"/>
</dbReference>
<dbReference type="InterPro" id="IPR034363">
    <property type="entry name" value="eIF3B_RRM"/>
</dbReference>
<comment type="similarity">
    <text evidence="6 7">Belongs to the eIF-3 subunit B family.</text>
</comment>
<dbReference type="FunFam" id="2.130.10.10:FF:000286">
    <property type="entry name" value="Eukaryotic translation initiation factor 3 subunit B"/>
    <property type="match status" value="1"/>
</dbReference>
<comment type="function">
    <text evidence="6">RNA-binding component of the eukaryotic translation initiation factor 3 (eIF-3) complex, which is involved in protein synthesis of a specialized repertoire of mRNAs and, together with other initiation factors, stimulates binding of mRNA and methionyl-tRNAi to the 40S ribosome. The eIF-3 complex specifically targets and initiates translation of a subset of mRNAs involved in cell proliferation.</text>
</comment>
<dbReference type="InterPro" id="IPR035979">
    <property type="entry name" value="RBD_domain_sf"/>
</dbReference>
<dbReference type="GO" id="GO:0001732">
    <property type="term" value="P:formation of cytoplasmic translation initiation complex"/>
    <property type="evidence" value="ECO:0007669"/>
    <property type="project" value="UniProtKB-UniRule"/>
</dbReference>
<dbReference type="CDD" id="cd12278">
    <property type="entry name" value="RRM_eIF3B"/>
    <property type="match status" value="1"/>
</dbReference>
<dbReference type="SUPFAM" id="SSF56542">
    <property type="entry name" value="Substrate-binding domain of HMG-CoA reductase"/>
    <property type="match status" value="1"/>
</dbReference>
<evidence type="ECO:0000256" key="3">
    <source>
        <dbReference type="ARBA" id="ARBA00022540"/>
    </source>
</evidence>
<dbReference type="SMART" id="SM00360">
    <property type="entry name" value="RRM"/>
    <property type="match status" value="1"/>
</dbReference>
<reference evidence="9" key="1">
    <citation type="submission" date="2019-09" db="EMBL/GenBank/DDBJ databases">
        <title>Draft genome information of white flower Hibiscus syriacus.</title>
        <authorList>
            <person name="Kim Y.-M."/>
        </authorList>
    </citation>
    <scope>NUCLEOTIDE SEQUENCE [LARGE SCALE GENOMIC DNA]</scope>
    <source>
        <strain evidence="9">YM2019G1</strain>
    </source>
</reference>
<dbReference type="FunFam" id="1.10.3270.10:FF:000002">
    <property type="entry name" value="3-hydroxy-3-methylglutaryl coenzyme A reductase"/>
    <property type="match status" value="1"/>
</dbReference>
<feature type="domain" description="RRM" evidence="8">
    <location>
        <begin position="60"/>
        <end position="147"/>
    </location>
</feature>
<dbReference type="InterPro" id="IPR011400">
    <property type="entry name" value="EIF3B"/>
</dbReference>
<evidence type="ECO:0000313" key="9">
    <source>
        <dbReference type="EMBL" id="KAE8668378.1"/>
    </source>
</evidence>
<gene>
    <name evidence="9" type="ORF">F3Y22_tig00112343pilonHSYRG00225</name>
</gene>
<dbReference type="Gene3D" id="3.30.70.330">
    <property type="match status" value="1"/>
</dbReference>
<dbReference type="PROSITE" id="PS50065">
    <property type="entry name" value="HMG_COA_REDUCTASE_4"/>
    <property type="match status" value="1"/>
</dbReference>
<dbReference type="AlphaFoldDB" id="A0A6A2X1M4"/>
<evidence type="ECO:0000256" key="5">
    <source>
        <dbReference type="ARBA" id="ARBA00022917"/>
    </source>
</evidence>
<dbReference type="Gene3D" id="2.130.10.10">
    <property type="entry name" value="YVTN repeat-like/Quinoprotein amine dehydrogenase"/>
    <property type="match status" value="2"/>
</dbReference>
<dbReference type="Pfam" id="PF08662">
    <property type="entry name" value="eIF2A"/>
    <property type="match status" value="1"/>
</dbReference>
<comment type="function">
    <text evidence="7">Component of the eukaryotic translation initiation factor 3 (eIF-3) complex, which is involved in protein synthesis and, together with other initiation factors, stimulates binding of mRNA and methionyl-tRNAi to the 40S ribosome.</text>
</comment>
<comment type="subcellular location">
    <subcellularLocation>
        <location evidence="1 6 7">Cytoplasm</location>
    </subcellularLocation>
</comment>